<name>A0A4U8PZK5_9FIRM</name>
<dbReference type="Proteomes" id="UP000306509">
    <property type="component" value="Unassembled WGS sequence"/>
</dbReference>
<accession>A0A4U8PZK5</accession>
<dbReference type="InterPro" id="IPR006059">
    <property type="entry name" value="SBP"/>
</dbReference>
<dbReference type="Pfam" id="PF12010">
    <property type="entry name" value="DUF3502"/>
    <property type="match status" value="1"/>
</dbReference>
<dbReference type="PANTHER" id="PTHR43649:SF17">
    <property type="entry name" value="ABC TRANSPORTER SOLUTE BINDING PROTEIN-SUGAR TRANSPORT"/>
    <property type="match status" value="1"/>
</dbReference>
<feature type="signal peptide" evidence="2">
    <location>
        <begin position="1"/>
        <end position="20"/>
    </location>
</feature>
<dbReference type="AlphaFoldDB" id="A0A4U8PZK5"/>
<dbReference type="STRING" id="180332.GCA_000797495_02299"/>
<keyword evidence="4" id="KW-0449">Lipoprotein</keyword>
<keyword evidence="2" id="KW-0732">Signal</keyword>
<gene>
    <name evidence="4" type="primary">lipO_14</name>
    <name evidence="4" type="ORF">DSM106044_05194</name>
</gene>
<dbReference type="EMBL" id="QGQD01000107">
    <property type="protein sequence ID" value="TLC97831.1"/>
    <property type="molecule type" value="Genomic_DNA"/>
</dbReference>
<feature type="region of interest" description="Disordered" evidence="1">
    <location>
        <begin position="25"/>
        <end position="59"/>
    </location>
</feature>
<comment type="caution">
    <text evidence="4">The sequence shown here is derived from an EMBL/GenBank/DDBJ whole genome shotgun (WGS) entry which is preliminary data.</text>
</comment>
<dbReference type="SUPFAM" id="SSF53850">
    <property type="entry name" value="Periplasmic binding protein-like II"/>
    <property type="match status" value="1"/>
</dbReference>
<dbReference type="PANTHER" id="PTHR43649">
    <property type="entry name" value="ARABINOSE-BINDING PROTEIN-RELATED"/>
    <property type="match status" value="1"/>
</dbReference>
<evidence type="ECO:0000313" key="5">
    <source>
        <dbReference type="Proteomes" id="UP000306509"/>
    </source>
</evidence>
<dbReference type="PROSITE" id="PS51257">
    <property type="entry name" value="PROKAR_LIPOPROTEIN"/>
    <property type="match status" value="1"/>
</dbReference>
<dbReference type="InterPro" id="IPR022627">
    <property type="entry name" value="DUF3502"/>
</dbReference>
<dbReference type="InterPro" id="IPR050490">
    <property type="entry name" value="Bact_solute-bd_prot1"/>
</dbReference>
<feature type="domain" description="DUF3502" evidence="3">
    <location>
        <begin position="468"/>
        <end position="531"/>
    </location>
</feature>
<evidence type="ECO:0000256" key="1">
    <source>
        <dbReference type="SAM" id="MobiDB-lite"/>
    </source>
</evidence>
<dbReference type="RefSeq" id="WP_027295533.1">
    <property type="nucleotide sequence ID" value="NZ_CABMJZ010000132.1"/>
</dbReference>
<sequence length="533" mass="58780" precursor="true">MKRKTIAAVLAISMAAALLGGCSGTGETGSTASETNAKGTEQGAAESNGSEESKETKTAGSDDIVKLKWYMSINPVAPDTDKVIEKLNEYTRDKIGVEIDYQVIANPDYKEKMPTYINSGEYFDICFTANWTTNYAQFATRDAFMDITELLPQYAKETYDFIPKEEWDAVKVDGKIYGVPSYKEMGWQGSIYANSDMAKEYGIDLSKVKTLNDYTEVLKTVKEKSQAEGKNVIGLSGLNSGFQLGVPFESLTGTPTLPGASAIPETNLFADQEEVFNQYATPEYMEYCKMVHGWYQNGYISKDPVQYDSDIANRDNDFNNGNLFSYVTANAPGAAQMLETTAGHGITSIDLTMPIFETRSALGGLLAISSGSEHPEKALEFINLLNTDQYVGTLIRHGIEGEHYTAVGDNQIDRTMGGTLSPEKNGYDYTFGWQFGTPFNQKWDISYPENIVDLFQEYNGKSITAKHNGFMIDTTTVETVIASVTNVVAQYGPALESGMVDPEEKIPEFLKQLEENGVDELLSEISSQIKDHK</sequence>
<proteinExistence type="predicted"/>
<dbReference type="Gene3D" id="3.40.190.10">
    <property type="entry name" value="Periplasmic binding protein-like II"/>
    <property type="match status" value="1"/>
</dbReference>
<evidence type="ECO:0000256" key="2">
    <source>
        <dbReference type="SAM" id="SignalP"/>
    </source>
</evidence>
<reference evidence="4 5" key="1">
    <citation type="journal article" date="2019" name="Anaerobe">
        <title>Detection of Robinsoniella peoriensis in multiple bone samples of a trauma patient.</title>
        <authorList>
            <person name="Schrottner P."/>
            <person name="Hartwich K."/>
            <person name="Bunk B."/>
            <person name="Schober I."/>
            <person name="Helbig S."/>
            <person name="Rudolph W.W."/>
            <person name="Gunzer F."/>
        </authorList>
    </citation>
    <scope>NUCLEOTIDE SEQUENCE [LARGE SCALE GENOMIC DNA]</scope>
    <source>
        <strain evidence="4 5">DSM 106044</strain>
    </source>
</reference>
<keyword evidence="5" id="KW-1185">Reference proteome</keyword>
<dbReference type="Pfam" id="PF13416">
    <property type="entry name" value="SBP_bac_8"/>
    <property type="match status" value="1"/>
</dbReference>
<feature type="chain" id="PRO_5039457027" evidence="2">
    <location>
        <begin position="21"/>
        <end position="533"/>
    </location>
</feature>
<protein>
    <submittedName>
        <fullName evidence="4">Lipoprotein LplA</fullName>
    </submittedName>
</protein>
<dbReference type="OrthoDB" id="2636783at2"/>
<organism evidence="4 5">
    <name type="scientific">Robinsoniella peoriensis</name>
    <dbReference type="NCBI Taxonomy" id="180332"/>
    <lineage>
        <taxon>Bacteria</taxon>
        <taxon>Bacillati</taxon>
        <taxon>Bacillota</taxon>
        <taxon>Clostridia</taxon>
        <taxon>Lachnospirales</taxon>
        <taxon>Lachnospiraceae</taxon>
        <taxon>Robinsoniella</taxon>
    </lineage>
</organism>
<evidence type="ECO:0000259" key="3">
    <source>
        <dbReference type="Pfam" id="PF12010"/>
    </source>
</evidence>
<evidence type="ECO:0000313" key="4">
    <source>
        <dbReference type="EMBL" id="TLC97831.1"/>
    </source>
</evidence>